<keyword evidence="3" id="KW-1185">Reference proteome</keyword>
<dbReference type="GeneID" id="63757056"/>
<reference evidence="3" key="1">
    <citation type="journal article" date="2017" name="Genome Biol.">
        <title>Comparative genomics reveals high biological diversity and specific adaptations in the industrially and medically important fungal genus Aspergillus.</title>
        <authorList>
            <person name="de Vries R.P."/>
            <person name="Riley R."/>
            <person name="Wiebenga A."/>
            <person name="Aguilar-Osorio G."/>
            <person name="Amillis S."/>
            <person name="Uchima C.A."/>
            <person name="Anderluh G."/>
            <person name="Asadollahi M."/>
            <person name="Askin M."/>
            <person name="Barry K."/>
            <person name="Battaglia E."/>
            <person name="Bayram O."/>
            <person name="Benocci T."/>
            <person name="Braus-Stromeyer S.A."/>
            <person name="Caldana C."/>
            <person name="Canovas D."/>
            <person name="Cerqueira G.C."/>
            <person name="Chen F."/>
            <person name="Chen W."/>
            <person name="Choi C."/>
            <person name="Clum A."/>
            <person name="Dos Santos R.A."/>
            <person name="Damasio A.R."/>
            <person name="Diallinas G."/>
            <person name="Emri T."/>
            <person name="Fekete E."/>
            <person name="Flipphi M."/>
            <person name="Freyberg S."/>
            <person name="Gallo A."/>
            <person name="Gournas C."/>
            <person name="Habgood R."/>
            <person name="Hainaut M."/>
            <person name="Harispe M.L."/>
            <person name="Henrissat B."/>
            <person name="Hilden K.S."/>
            <person name="Hope R."/>
            <person name="Hossain A."/>
            <person name="Karabika E."/>
            <person name="Karaffa L."/>
            <person name="Karanyi Z."/>
            <person name="Krasevec N."/>
            <person name="Kuo A."/>
            <person name="Kusch H."/>
            <person name="LaButti K."/>
            <person name="Lagendijk E.L."/>
            <person name="Lapidus A."/>
            <person name="Levasseur A."/>
            <person name="Lindquist E."/>
            <person name="Lipzen A."/>
            <person name="Logrieco A.F."/>
            <person name="MacCabe A."/>
            <person name="Maekelae M.R."/>
            <person name="Malavazi I."/>
            <person name="Melin P."/>
            <person name="Meyer V."/>
            <person name="Mielnichuk N."/>
            <person name="Miskei M."/>
            <person name="Molnar A.P."/>
            <person name="Mule G."/>
            <person name="Ngan C.Y."/>
            <person name="Orejas M."/>
            <person name="Orosz E."/>
            <person name="Ouedraogo J.P."/>
            <person name="Overkamp K.M."/>
            <person name="Park H.-S."/>
            <person name="Perrone G."/>
            <person name="Piumi F."/>
            <person name="Punt P.J."/>
            <person name="Ram A.F."/>
            <person name="Ramon A."/>
            <person name="Rauscher S."/>
            <person name="Record E."/>
            <person name="Riano-Pachon D.M."/>
            <person name="Robert V."/>
            <person name="Roehrig J."/>
            <person name="Ruller R."/>
            <person name="Salamov A."/>
            <person name="Salih N.S."/>
            <person name="Samson R.A."/>
            <person name="Sandor E."/>
            <person name="Sanguinetti M."/>
            <person name="Schuetze T."/>
            <person name="Sepcic K."/>
            <person name="Shelest E."/>
            <person name="Sherlock G."/>
            <person name="Sophianopoulou V."/>
            <person name="Squina F.M."/>
            <person name="Sun H."/>
            <person name="Susca A."/>
            <person name="Todd R.B."/>
            <person name="Tsang A."/>
            <person name="Unkles S.E."/>
            <person name="van de Wiele N."/>
            <person name="van Rossen-Uffink D."/>
            <person name="Oliveira J.V."/>
            <person name="Vesth T.C."/>
            <person name="Visser J."/>
            <person name="Yu J.-H."/>
            <person name="Zhou M."/>
            <person name="Andersen M.R."/>
            <person name="Archer D.B."/>
            <person name="Baker S.E."/>
            <person name="Benoit I."/>
            <person name="Brakhage A.A."/>
            <person name="Braus G.H."/>
            <person name="Fischer R."/>
            <person name="Frisvad J.C."/>
            <person name="Goldman G.H."/>
            <person name="Houbraken J."/>
            <person name="Oakley B."/>
            <person name="Pocsi I."/>
            <person name="Scazzocchio C."/>
            <person name="Seiboth B."/>
            <person name="vanKuyk P.A."/>
            <person name="Wortman J."/>
            <person name="Dyer P.S."/>
            <person name="Grigoriev I.V."/>
        </authorList>
    </citation>
    <scope>NUCLEOTIDE SEQUENCE [LARGE SCALE GENOMIC DNA]</scope>
    <source>
        <strain evidence="3">CBS 593.65</strain>
    </source>
</reference>
<proteinExistence type="predicted"/>
<feature type="region of interest" description="Disordered" evidence="1">
    <location>
        <begin position="1"/>
        <end position="54"/>
    </location>
</feature>
<gene>
    <name evidence="2" type="ORF">ASPSYDRAFT_139789</name>
</gene>
<feature type="compositionally biased region" description="Polar residues" evidence="1">
    <location>
        <begin position="256"/>
        <end position="269"/>
    </location>
</feature>
<dbReference type="Proteomes" id="UP000184356">
    <property type="component" value="Unassembled WGS sequence"/>
</dbReference>
<evidence type="ECO:0000313" key="2">
    <source>
        <dbReference type="EMBL" id="OJJ64988.1"/>
    </source>
</evidence>
<feature type="compositionally biased region" description="Basic and acidic residues" evidence="1">
    <location>
        <begin position="356"/>
        <end position="369"/>
    </location>
</feature>
<protein>
    <submittedName>
        <fullName evidence="2">Uncharacterized protein</fullName>
    </submittedName>
</protein>
<dbReference type="VEuPathDB" id="FungiDB:ASPSYDRAFT_139789"/>
<evidence type="ECO:0000256" key="1">
    <source>
        <dbReference type="SAM" id="MobiDB-lite"/>
    </source>
</evidence>
<feature type="compositionally biased region" description="Basic and acidic residues" evidence="1">
    <location>
        <begin position="378"/>
        <end position="387"/>
    </location>
</feature>
<feature type="compositionally biased region" description="Polar residues" evidence="1">
    <location>
        <begin position="194"/>
        <end position="206"/>
    </location>
</feature>
<name>A0A1L9U039_9EURO</name>
<organism evidence="2 3">
    <name type="scientific">Aspergillus sydowii CBS 593.65</name>
    <dbReference type="NCBI Taxonomy" id="1036612"/>
    <lineage>
        <taxon>Eukaryota</taxon>
        <taxon>Fungi</taxon>
        <taxon>Dikarya</taxon>
        <taxon>Ascomycota</taxon>
        <taxon>Pezizomycotina</taxon>
        <taxon>Eurotiomycetes</taxon>
        <taxon>Eurotiomycetidae</taxon>
        <taxon>Eurotiales</taxon>
        <taxon>Aspergillaceae</taxon>
        <taxon>Aspergillus</taxon>
        <taxon>Aspergillus subgen. Nidulantes</taxon>
    </lineage>
</organism>
<dbReference type="RefSeq" id="XP_040708794.1">
    <property type="nucleotide sequence ID" value="XM_040840983.1"/>
</dbReference>
<dbReference type="EMBL" id="KV878582">
    <property type="protein sequence ID" value="OJJ64988.1"/>
    <property type="molecule type" value="Genomic_DNA"/>
</dbReference>
<feature type="region of interest" description="Disordered" evidence="1">
    <location>
        <begin position="194"/>
        <end position="400"/>
    </location>
</feature>
<dbReference type="OrthoDB" id="5374569at2759"/>
<evidence type="ECO:0000313" key="3">
    <source>
        <dbReference type="Proteomes" id="UP000184356"/>
    </source>
</evidence>
<sequence>MPRTLPWLTGAGTTKREPNSPAPAIKRTSSPRVKSEHETPTRKETSTSKRDFLKSSRFLREGLDQDDIYMMVEDEFYSVAQSFTQHLHYAEYIRRKKEAKAKNADTIADIARPTDGGTPMSDEIKKKYAAEDLKTRQKEGIDGALGKQAGDGRDEDAGDDFEAENSWAGTHLQDLMLSPRRVRSLVGLQKVKSSTRAAAGFSQSSGLRCDDGLTSSSPGKVGNKEPVALEETTDDDDLDIGMGHSTPTVVRDHETSSSGLLRNTPSTVRPSPKLIQPTSRKNLSVQSHQSPVPTERNHTSSSSGSLRHSPPTRPAGDKRPYGGVKELPSTESKEDTVSNNIQAKRRLIFDDFDELPELRKPSIQPEKRRPSSTNFKQRKLDNKDMGSKKSRLNEVPTFLI</sequence>
<feature type="region of interest" description="Disordered" evidence="1">
    <location>
        <begin position="139"/>
        <end position="161"/>
    </location>
</feature>
<feature type="compositionally biased region" description="Basic and acidic residues" evidence="1">
    <location>
        <begin position="33"/>
        <end position="54"/>
    </location>
</feature>
<feature type="compositionally biased region" description="Polar residues" evidence="1">
    <location>
        <begin position="276"/>
        <end position="292"/>
    </location>
</feature>
<dbReference type="STRING" id="1036612.A0A1L9U039"/>
<dbReference type="AlphaFoldDB" id="A0A1L9U039"/>
<accession>A0A1L9U039</accession>